<dbReference type="CDD" id="cd12148">
    <property type="entry name" value="fungal_TF_MHR"/>
    <property type="match status" value="1"/>
</dbReference>
<evidence type="ECO:0000313" key="10">
    <source>
        <dbReference type="EMBL" id="CEP22919.1"/>
    </source>
</evidence>
<keyword evidence="2" id="KW-0479">Metal-binding</keyword>
<organism evidence="10 11">
    <name type="scientific">Cyberlindnera jadinii (strain ATCC 18201 / CBS 1600 / BCRC 20928 / JCM 3617 / NBRC 0987 / NRRL Y-1542)</name>
    <name type="common">Torula yeast</name>
    <name type="synonym">Candida utilis</name>
    <dbReference type="NCBI Taxonomy" id="983966"/>
    <lineage>
        <taxon>Eukaryota</taxon>
        <taxon>Fungi</taxon>
        <taxon>Dikarya</taxon>
        <taxon>Ascomycota</taxon>
        <taxon>Saccharomycotina</taxon>
        <taxon>Saccharomycetes</taxon>
        <taxon>Phaffomycetales</taxon>
        <taxon>Phaffomycetaceae</taxon>
        <taxon>Cyberlindnera</taxon>
    </lineage>
</organism>
<keyword evidence="3" id="KW-0862">Zinc</keyword>
<feature type="region of interest" description="Disordered" evidence="8">
    <location>
        <begin position="737"/>
        <end position="793"/>
    </location>
</feature>
<dbReference type="Pfam" id="PF04082">
    <property type="entry name" value="Fungal_trans"/>
    <property type="match status" value="1"/>
</dbReference>
<dbReference type="SMART" id="SM00066">
    <property type="entry name" value="GAL4"/>
    <property type="match status" value="1"/>
</dbReference>
<sequence length="830" mass="93704">MKRQSDSKEGPVEKVARIEVKENGNEHAGCTGTNGSSTVVTTGSLQSNGRPSSSIVGISRTIAACQRCRQKKTKCDQQFPSCARCLKAGVACVGLDPATGRQVPRSYVISLEDRIGHLEALLKQHGIDPNGSVNDDSAVLPSSNHSSPQINHSPVSVASNNSGMSQPPKDSIGTSVKLAVPSNNSKDLSFYIGDSSGISFAKLLFTAVNFHPGSITENNSITTRVPTAKDGTQQITTSLPNKQMAEYLIKCYFEQSNTQLPIVHREYFINHYFKPVYGNLSADLKLASNYTKMNLDTSPIADEDTWYHQYQKKKLQAYEASEVPAEFHQPLFFLHMIFAISSSINLLNYDPETSNSYRLQAMIFVESIYSAEDRLVCLQGLLFMTLFSIMRPSNPGVWYILGTSLRLCVDLGLHTEKLNSQFSPFVKDMRRRLFWCAYSLDRQVCVYLGRPFGIPEESVSTKFPVELDDCLINEDETQDFTGASNSLPTYKTISLNFFKIRRIQAEILEVLYFSSSTLPRFYNNLNDWKQKIDNQLEHWFRAIPLKTSRKCNCDFNFEFFKLNYHHTKILLFGVTPKNSKPTNNTLRVIFDSSKGIIDCYAELLKSKTVNYTWSAVHNLFMAGTSFFYAIYTSRDNLITVEEFQRQSRTVIDVLTSLVQSCEAASPCVEIFEILTLAMIRMKFENADHSNIVTHTDLDDIDKFFEQLNQKTPSEHGDIFKDLKQPTPINPMNTIRMLQQHHHQQQQQSQTPQEWQHSISRNQRSIAGSPESSSDGQYPSLSTPPLNSYGGNGHITQDFEQQRIFELMNQISSDTIYKQMFGGQDFMGTGI</sequence>
<feature type="compositionally biased region" description="Polar residues" evidence="8">
    <location>
        <begin position="131"/>
        <end position="165"/>
    </location>
</feature>
<name>A0A0H5CEA5_CYBJN</name>
<evidence type="ECO:0000256" key="4">
    <source>
        <dbReference type="ARBA" id="ARBA00023015"/>
    </source>
</evidence>
<evidence type="ECO:0000256" key="6">
    <source>
        <dbReference type="ARBA" id="ARBA00023163"/>
    </source>
</evidence>
<evidence type="ECO:0000256" key="7">
    <source>
        <dbReference type="ARBA" id="ARBA00023242"/>
    </source>
</evidence>
<dbReference type="InterPro" id="IPR036864">
    <property type="entry name" value="Zn2-C6_fun-type_DNA-bd_sf"/>
</dbReference>
<evidence type="ECO:0000256" key="3">
    <source>
        <dbReference type="ARBA" id="ARBA00022833"/>
    </source>
</evidence>
<dbReference type="PANTHER" id="PTHR47782">
    <property type="entry name" value="ZN(II)2CYS6 TRANSCRIPTION FACTOR (EUROFUNG)-RELATED"/>
    <property type="match status" value="1"/>
</dbReference>
<dbReference type="PROSITE" id="PS00463">
    <property type="entry name" value="ZN2_CY6_FUNGAL_1"/>
    <property type="match status" value="1"/>
</dbReference>
<feature type="compositionally biased region" description="Polar residues" evidence="8">
    <location>
        <begin position="757"/>
        <end position="785"/>
    </location>
</feature>
<dbReference type="AlphaFoldDB" id="A0A0H5CEA5"/>
<dbReference type="Pfam" id="PF00172">
    <property type="entry name" value="Zn_clus"/>
    <property type="match status" value="1"/>
</dbReference>
<dbReference type="PROSITE" id="PS50048">
    <property type="entry name" value="ZN2_CY6_FUNGAL_2"/>
    <property type="match status" value="1"/>
</dbReference>
<dbReference type="Proteomes" id="UP000038830">
    <property type="component" value="Unassembled WGS sequence"/>
</dbReference>
<dbReference type="EMBL" id="CDQK01000003">
    <property type="protein sequence ID" value="CEP22919.1"/>
    <property type="molecule type" value="Genomic_DNA"/>
</dbReference>
<dbReference type="SUPFAM" id="SSF57701">
    <property type="entry name" value="Zn2/Cys6 DNA-binding domain"/>
    <property type="match status" value="1"/>
</dbReference>
<evidence type="ECO:0000259" key="9">
    <source>
        <dbReference type="PROSITE" id="PS50048"/>
    </source>
</evidence>
<dbReference type="SMART" id="SM00906">
    <property type="entry name" value="Fungal_trans"/>
    <property type="match status" value="1"/>
</dbReference>
<evidence type="ECO:0000313" key="11">
    <source>
        <dbReference type="Proteomes" id="UP000038830"/>
    </source>
</evidence>
<dbReference type="PANTHER" id="PTHR47782:SF1">
    <property type="entry name" value="PYRIMIDINE PATHWAY REGULATORY PROTEIN 1"/>
    <property type="match status" value="1"/>
</dbReference>
<dbReference type="InterPro" id="IPR052202">
    <property type="entry name" value="Yeast_MetPath_Reg"/>
</dbReference>
<comment type="subcellular location">
    <subcellularLocation>
        <location evidence="1">Nucleus</location>
    </subcellularLocation>
</comment>
<dbReference type="GO" id="GO:0006351">
    <property type="term" value="P:DNA-templated transcription"/>
    <property type="evidence" value="ECO:0007669"/>
    <property type="project" value="InterPro"/>
</dbReference>
<dbReference type="GO" id="GO:0000981">
    <property type="term" value="F:DNA-binding transcription factor activity, RNA polymerase II-specific"/>
    <property type="evidence" value="ECO:0007669"/>
    <property type="project" value="InterPro"/>
</dbReference>
<keyword evidence="7" id="KW-0539">Nucleus</keyword>
<dbReference type="InterPro" id="IPR007219">
    <property type="entry name" value="XnlR_reg_dom"/>
</dbReference>
<accession>A0A0H5CEA5</accession>
<evidence type="ECO:0000256" key="2">
    <source>
        <dbReference type="ARBA" id="ARBA00022723"/>
    </source>
</evidence>
<dbReference type="GO" id="GO:0008270">
    <property type="term" value="F:zinc ion binding"/>
    <property type="evidence" value="ECO:0007669"/>
    <property type="project" value="InterPro"/>
</dbReference>
<gene>
    <name evidence="10" type="primary">PPR1</name>
    <name evidence="10" type="ORF">BN1211_3378</name>
</gene>
<feature type="domain" description="Zn(2)-C6 fungal-type" evidence="9">
    <location>
        <begin position="64"/>
        <end position="93"/>
    </location>
</feature>
<evidence type="ECO:0000256" key="8">
    <source>
        <dbReference type="SAM" id="MobiDB-lite"/>
    </source>
</evidence>
<dbReference type="GO" id="GO:0043565">
    <property type="term" value="F:sequence-specific DNA binding"/>
    <property type="evidence" value="ECO:0007669"/>
    <property type="project" value="TreeGrafter"/>
</dbReference>
<dbReference type="CDD" id="cd14723">
    <property type="entry name" value="ZIP_Ppr1"/>
    <property type="match status" value="1"/>
</dbReference>
<dbReference type="InterPro" id="IPR001138">
    <property type="entry name" value="Zn2Cys6_DnaBD"/>
</dbReference>
<keyword evidence="6" id="KW-0804">Transcription</keyword>
<feature type="region of interest" description="Disordered" evidence="8">
    <location>
        <begin position="130"/>
        <end position="177"/>
    </location>
</feature>
<keyword evidence="5" id="KW-0238">DNA-binding</keyword>
<keyword evidence="4" id="KW-0805">Transcription regulation</keyword>
<reference evidence="11" key="1">
    <citation type="journal article" date="2015" name="J. Biotechnol.">
        <title>The structure of the Cyberlindnera jadinii genome and its relation to Candida utilis analyzed by the occurrence of single nucleotide polymorphisms.</title>
        <authorList>
            <person name="Rupp O."/>
            <person name="Brinkrolf K."/>
            <person name="Buerth C."/>
            <person name="Kunigo M."/>
            <person name="Schneider J."/>
            <person name="Jaenicke S."/>
            <person name="Goesmann A."/>
            <person name="Puehler A."/>
            <person name="Jaeger K.-E."/>
            <person name="Ernst J.F."/>
        </authorList>
    </citation>
    <scope>NUCLEOTIDE SEQUENCE [LARGE SCALE GENOMIC DNA]</scope>
    <source>
        <strain evidence="11">ATCC 18201 / CBS 1600 / BCRC 20928 / JCM 3617 / NBRC 0987 / NRRL Y-1542</strain>
    </source>
</reference>
<protein>
    <submittedName>
        <fullName evidence="10">PPR1 protein</fullName>
    </submittedName>
</protein>
<dbReference type="GO" id="GO:0045944">
    <property type="term" value="P:positive regulation of transcription by RNA polymerase II"/>
    <property type="evidence" value="ECO:0007669"/>
    <property type="project" value="TreeGrafter"/>
</dbReference>
<dbReference type="CDD" id="cd00067">
    <property type="entry name" value="GAL4"/>
    <property type="match status" value="1"/>
</dbReference>
<feature type="compositionally biased region" description="Low complexity" evidence="8">
    <location>
        <begin position="744"/>
        <end position="756"/>
    </location>
</feature>
<dbReference type="GO" id="GO:0005634">
    <property type="term" value="C:nucleus"/>
    <property type="evidence" value="ECO:0007669"/>
    <property type="project" value="UniProtKB-SubCell"/>
</dbReference>
<dbReference type="Gene3D" id="4.10.240.10">
    <property type="entry name" value="Zn(2)-C6 fungal-type DNA-binding domain"/>
    <property type="match status" value="1"/>
</dbReference>
<evidence type="ECO:0000256" key="1">
    <source>
        <dbReference type="ARBA" id="ARBA00004123"/>
    </source>
</evidence>
<proteinExistence type="predicted"/>
<evidence type="ECO:0000256" key="5">
    <source>
        <dbReference type="ARBA" id="ARBA00023125"/>
    </source>
</evidence>